<accession>A0A4C2AEC5</accession>
<evidence type="ECO:0000313" key="2">
    <source>
        <dbReference type="Proteomes" id="UP000299102"/>
    </source>
</evidence>
<dbReference type="PANTHER" id="PTHR21637">
    <property type="entry name" value="BTB/POZ DOMAIN-CONTAINING PROTEIN 10-RELATED"/>
    <property type="match status" value="1"/>
</dbReference>
<proteinExistence type="predicted"/>
<dbReference type="STRING" id="151549.A0A4C2AEC5"/>
<dbReference type="GO" id="GO:0042327">
    <property type="term" value="P:positive regulation of phosphorylation"/>
    <property type="evidence" value="ECO:0007669"/>
    <property type="project" value="TreeGrafter"/>
</dbReference>
<dbReference type="EMBL" id="BGZK01003136">
    <property type="protein sequence ID" value="GBP98400.1"/>
    <property type="molecule type" value="Genomic_DNA"/>
</dbReference>
<name>A0A4C2AEC5_EUMVA</name>
<reference evidence="1 2" key="1">
    <citation type="journal article" date="2019" name="Commun. Biol.">
        <title>The bagworm genome reveals a unique fibroin gene that provides high tensile strength.</title>
        <authorList>
            <person name="Kono N."/>
            <person name="Nakamura H."/>
            <person name="Ohtoshi R."/>
            <person name="Tomita M."/>
            <person name="Numata K."/>
            <person name="Arakawa K."/>
        </authorList>
    </citation>
    <scope>NUCLEOTIDE SEQUENCE [LARGE SCALE GENOMIC DNA]</scope>
</reference>
<evidence type="ECO:0000313" key="1">
    <source>
        <dbReference type="EMBL" id="GBP98400.1"/>
    </source>
</evidence>
<dbReference type="PANTHER" id="PTHR21637:SF0">
    <property type="entry name" value="AT10158P"/>
    <property type="match status" value="1"/>
</dbReference>
<dbReference type="GO" id="GO:0005737">
    <property type="term" value="C:cytoplasm"/>
    <property type="evidence" value="ECO:0007669"/>
    <property type="project" value="TreeGrafter"/>
</dbReference>
<dbReference type="AlphaFoldDB" id="A0A4C2AEC5"/>
<dbReference type="Proteomes" id="UP000299102">
    <property type="component" value="Unassembled WGS sequence"/>
</dbReference>
<comment type="caution">
    <text evidence="1">The sequence shown here is derived from an EMBL/GenBank/DDBJ whole genome shotgun (WGS) entry which is preliminary data.</text>
</comment>
<gene>
    <name evidence="1" type="ORF">EVAR_70727_1</name>
</gene>
<dbReference type="InterPro" id="IPR039886">
    <property type="entry name" value="BTBD10/KCTD20"/>
</dbReference>
<keyword evidence="2" id="KW-1185">Reference proteome</keyword>
<protein>
    <submittedName>
        <fullName evidence="1">Uncharacterized protein</fullName>
    </submittedName>
</protein>
<sequence length="117" mass="12787">MVTAAQRGDRECHVVVLLDDDVVDWDEEFPPQMGEEYCQTTASCRHRKPRCCQTENRAENHVPFRADADANAADQDDINNVANGIGDVAVAVDEAVDGVIMLNEIEQAAVGANEENS</sequence>
<organism evidence="1 2">
    <name type="scientific">Eumeta variegata</name>
    <name type="common">Bagworm moth</name>
    <name type="synonym">Eumeta japonica</name>
    <dbReference type="NCBI Taxonomy" id="151549"/>
    <lineage>
        <taxon>Eukaryota</taxon>
        <taxon>Metazoa</taxon>
        <taxon>Ecdysozoa</taxon>
        <taxon>Arthropoda</taxon>
        <taxon>Hexapoda</taxon>
        <taxon>Insecta</taxon>
        <taxon>Pterygota</taxon>
        <taxon>Neoptera</taxon>
        <taxon>Endopterygota</taxon>
        <taxon>Lepidoptera</taxon>
        <taxon>Glossata</taxon>
        <taxon>Ditrysia</taxon>
        <taxon>Tineoidea</taxon>
        <taxon>Psychidae</taxon>
        <taxon>Oiketicinae</taxon>
        <taxon>Eumeta</taxon>
    </lineage>
</organism>